<feature type="compositionally biased region" description="Polar residues" evidence="1">
    <location>
        <begin position="328"/>
        <end position="337"/>
    </location>
</feature>
<dbReference type="EMBL" id="JBFXLS010000048">
    <property type="protein sequence ID" value="KAL2823885.1"/>
    <property type="molecule type" value="Genomic_DNA"/>
</dbReference>
<feature type="compositionally biased region" description="Low complexity" evidence="1">
    <location>
        <begin position="683"/>
        <end position="695"/>
    </location>
</feature>
<feature type="compositionally biased region" description="Low complexity" evidence="1">
    <location>
        <begin position="31"/>
        <end position="41"/>
    </location>
</feature>
<feature type="compositionally biased region" description="Low complexity" evidence="1">
    <location>
        <begin position="468"/>
        <end position="482"/>
    </location>
</feature>
<feature type="compositionally biased region" description="Polar residues" evidence="1">
    <location>
        <begin position="633"/>
        <end position="643"/>
    </location>
</feature>
<feature type="compositionally biased region" description="Polar residues" evidence="1">
    <location>
        <begin position="352"/>
        <end position="384"/>
    </location>
</feature>
<feature type="compositionally biased region" description="Basic and acidic residues" evidence="1">
    <location>
        <begin position="597"/>
        <end position="607"/>
    </location>
</feature>
<sequence length="758" mass="81779">MATDPDGDSQMASSPESNHSHSDIEEPQPGTRTPTNHTHTTLPQFAGASELSPPGSQTQVAAGIADLGMGNPSAEQVAAEPTQRPGASWLNKRADEDYQRAMDHLDRADIHFTPVKNSNAPHTWERKPSTSYLARSKPRKVWKRFRSSFNSMKALQQLTAPGADSLKESELSLEINTQRNAGDIRGIKRQCLGVQWPSTEDESVETCSVRGRSFLETKWESEVSRKRRKLPANTNSTDKHMMVGGLQTEEDEEMTEIGDLPGGTTSTGDSAVQNFEETDESPMLTPDTPDFGAAYPHALPGEAGRLPNEQRGVIVNIKSLDHSDQEEIQTSTTTSARDGTPATEDESDVATVENQQPRPDVATITTGIENQVGTMPASVQLTTEQESTLVRSALRSSLSGEDTELLNNFLSKAKAKREAKAAAEAEAAVPPTIAQDYEETEQPQSHPQVAVEIPTPERRVLEALDANSSSPQKSPSKSPSKSAGKDENSAGTESPPTSPVARRSTRVRSLQRAAAPSAFRTTLSLRRARGTEFVFLQRTEAQELALLTRKNTRQNKGESLLPKFTLQGLARRTPDSSPASDDNIHKGSKPKKYVSWNEERLAEFEGDKGDDELANQDAKVTAAESPEKKGAASSRNPESQASLKTGGEKDAAAATTAATTAAPRGRRVRRLGPPKVDSTTFDALSSPLSPTSASPIAKRTKLTPKSPKSTLTTRTPSKVLAAASNERPSLLSGGRSVKTNLLKVNAGSTPMPRRVRRA</sequence>
<name>A0ABR4I808_9EURO</name>
<feature type="region of interest" description="Disordered" evidence="1">
    <location>
        <begin position="1"/>
        <end position="88"/>
    </location>
</feature>
<feature type="region of interest" description="Disordered" evidence="1">
    <location>
        <begin position="223"/>
        <end position="384"/>
    </location>
</feature>
<protein>
    <submittedName>
        <fullName evidence="2">Uncharacterized protein</fullName>
    </submittedName>
</protein>
<proteinExistence type="predicted"/>
<evidence type="ECO:0000256" key="1">
    <source>
        <dbReference type="SAM" id="MobiDB-lite"/>
    </source>
</evidence>
<accession>A0ABR4I808</accession>
<reference evidence="2 3" key="1">
    <citation type="submission" date="2024-07" db="EMBL/GenBank/DDBJ databases">
        <title>Section-level genome sequencing and comparative genomics of Aspergillus sections Usti and Cavernicolus.</title>
        <authorList>
            <consortium name="Lawrence Berkeley National Laboratory"/>
            <person name="Nybo J.L."/>
            <person name="Vesth T.C."/>
            <person name="Theobald S."/>
            <person name="Frisvad J.C."/>
            <person name="Larsen T.O."/>
            <person name="Kjaerboelling I."/>
            <person name="Rothschild-Mancinelli K."/>
            <person name="Lyhne E.K."/>
            <person name="Kogle M.E."/>
            <person name="Barry K."/>
            <person name="Clum A."/>
            <person name="Na H."/>
            <person name="Ledsgaard L."/>
            <person name="Lin J."/>
            <person name="Lipzen A."/>
            <person name="Kuo A."/>
            <person name="Riley R."/>
            <person name="Mondo S."/>
            <person name="LaButti K."/>
            <person name="Haridas S."/>
            <person name="Pangalinan J."/>
            <person name="Salamov A.A."/>
            <person name="Simmons B.A."/>
            <person name="Magnuson J.K."/>
            <person name="Chen J."/>
            <person name="Drula E."/>
            <person name="Henrissat B."/>
            <person name="Wiebenga A."/>
            <person name="Lubbers R.J."/>
            <person name="Gomes A.C."/>
            <person name="Makela M.R."/>
            <person name="Stajich J."/>
            <person name="Grigoriev I.V."/>
            <person name="Mortensen U.H."/>
            <person name="De vries R.P."/>
            <person name="Baker S.E."/>
            <person name="Andersen M.R."/>
        </authorList>
    </citation>
    <scope>NUCLEOTIDE SEQUENCE [LARGE SCALE GENOMIC DNA]</scope>
    <source>
        <strain evidence="2 3">CBS 600.67</strain>
    </source>
</reference>
<feature type="region of interest" description="Disordered" evidence="1">
    <location>
        <begin position="413"/>
        <end position="523"/>
    </location>
</feature>
<evidence type="ECO:0000313" key="3">
    <source>
        <dbReference type="Proteomes" id="UP001610335"/>
    </source>
</evidence>
<feature type="compositionally biased region" description="Polar residues" evidence="1">
    <location>
        <begin position="263"/>
        <end position="275"/>
    </location>
</feature>
<feature type="compositionally biased region" description="Low complexity" evidence="1">
    <location>
        <begin position="652"/>
        <end position="663"/>
    </location>
</feature>
<comment type="caution">
    <text evidence="2">The sequence shown here is derived from an EMBL/GenBank/DDBJ whole genome shotgun (WGS) entry which is preliminary data.</text>
</comment>
<feature type="compositionally biased region" description="Polar residues" evidence="1">
    <location>
        <begin position="706"/>
        <end position="716"/>
    </location>
</feature>
<dbReference type="Proteomes" id="UP001610335">
    <property type="component" value="Unassembled WGS sequence"/>
</dbReference>
<gene>
    <name evidence="2" type="ORF">BDW59DRAFT_162854</name>
</gene>
<organism evidence="2 3">
    <name type="scientific">Aspergillus cavernicola</name>
    <dbReference type="NCBI Taxonomy" id="176166"/>
    <lineage>
        <taxon>Eukaryota</taxon>
        <taxon>Fungi</taxon>
        <taxon>Dikarya</taxon>
        <taxon>Ascomycota</taxon>
        <taxon>Pezizomycotina</taxon>
        <taxon>Eurotiomycetes</taxon>
        <taxon>Eurotiomycetidae</taxon>
        <taxon>Eurotiales</taxon>
        <taxon>Aspergillaceae</taxon>
        <taxon>Aspergillus</taxon>
        <taxon>Aspergillus subgen. Nidulantes</taxon>
    </lineage>
</organism>
<keyword evidence="3" id="KW-1185">Reference proteome</keyword>
<evidence type="ECO:0000313" key="2">
    <source>
        <dbReference type="EMBL" id="KAL2823885.1"/>
    </source>
</evidence>
<feature type="region of interest" description="Disordered" evidence="1">
    <location>
        <begin position="548"/>
        <end position="717"/>
    </location>
</feature>